<dbReference type="EMBL" id="JWZX01003137">
    <property type="protein sequence ID" value="KOO23990.1"/>
    <property type="molecule type" value="Genomic_DNA"/>
</dbReference>
<organism evidence="6 7">
    <name type="scientific">Chrysochromulina tobinii</name>
    <dbReference type="NCBI Taxonomy" id="1460289"/>
    <lineage>
        <taxon>Eukaryota</taxon>
        <taxon>Haptista</taxon>
        <taxon>Haptophyta</taxon>
        <taxon>Prymnesiophyceae</taxon>
        <taxon>Prymnesiales</taxon>
        <taxon>Chrysochromulinaceae</taxon>
        <taxon>Chrysochromulina</taxon>
    </lineage>
</organism>
<accession>A0A0M0JC02</accession>
<comment type="caution">
    <text evidence="6">The sequence shown here is derived from an EMBL/GenBank/DDBJ whole genome shotgun (WGS) entry which is preliminary data.</text>
</comment>
<evidence type="ECO:0000256" key="1">
    <source>
        <dbReference type="ARBA" id="ARBA00006787"/>
    </source>
</evidence>
<keyword evidence="6" id="KW-0223">Dioxygenase</keyword>
<dbReference type="GO" id="GO:0010436">
    <property type="term" value="F:carotenoid dioxygenase activity"/>
    <property type="evidence" value="ECO:0007669"/>
    <property type="project" value="TreeGrafter"/>
</dbReference>
<sequence length="266" mass="29586">MPEQTMTGAHRLHVINGSDTIGWTGSIDLDPILVLPAATVISVYRDAPVQPTDDEANVETPLTARRRYIGQVRIPLAGNGLPMIHSFQVTRRYVILVLCSLRVEPHLIGSKLFVLQEPFAGVQTLGWRGHQNTTVYVMDIESTDPTTGPLRTFSIDPMFLNHHINAWEDEASLEVNMDVIAYRDGSFLSNPRGFGNLEVMRSSKERATSEDDGVVLSVMLDGKRGKSYLLVLNATTMQTMATAYSPVVMPADFHGEWFPHEEVAMY</sequence>
<evidence type="ECO:0000256" key="5">
    <source>
        <dbReference type="PIRSR" id="PIRSR604294-1"/>
    </source>
</evidence>
<evidence type="ECO:0000313" key="7">
    <source>
        <dbReference type="Proteomes" id="UP000037460"/>
    </source>
</evidence>
<gene>
    <name evidence="6" type="ORF">Ctob_007450</name>
</gene>
<feature type="binding site" evidence="5">
    <location>
        <position position="254"/>
    </location>
    <ligand>
        <name>Fe cation</name>
        <dbReference type="ChEBI" id="CHEBI:24875"/>
        <note>catalytic</note>
    </ligand>
</feature>
<reference evidence="7" key="1">
    <citation type="journal article" date="2015" name="PLoS Genet.">
        <title>Genome Sequence and Transcriptome Analyses of Chrysochromulina tobin: Metabolic Tools for Enhanced Algal Fitness in the Prominent Order Prymnesiales (Haptophyceae).</title>
        <authorList>
            <person name="Hovde B.T."/>
            <person name="Deodato C.R."/>
            <person name="Hunsperger H.M."/>
            <person name="Ryken S.A."/>
            <person name="Yost W."/>
            <person name="Jha R.K."/>
            <person name="Patterson J."/>
            <person name="Monnat R.J. Jr."/>
            <person name="Barlow S.B."/>
            <person name="Starkenburg S.R."/>
            <person name="Cattolico R.A."/>
        </authorList>
    </citation>
    <scope>NUCLEOTIDE SEQUENCE</scope>
    <source>
        <strain evidence="7">CCMP291</strain>
    </source>
</reference>
<dbReference type="PANTHER" id="PTHR10543">
    <property type="entry name" value="BETA-CAROTENE DIOXYGENASE"/>
    <property type="match status" value="1"/>
</dbReference>
<comment type="cofactor">
    <cofactor evidence="5">
        <name>Fe(2+)</name>
        <dbReference type="ChEBI" id="CHEBI:29033"/>
    </cofactor>
    <text evidence="5">Binds 1 Fe(2+) ion per subunit.</text>
</comment>
<evidence type="ECO:0000256" key="2">
    <source>
        <dbReference type="ARBA" id="ARBA00022723"/>
    </source>
</evidence>
<keyword evidence="7" id="KW-1185">Reference proteome</keyword>
<dbReference type="InterPro" id="IPR004294">
    <property type="entry name" value="Carotenoid_Oase"/>
</dbReference>
<dbReference type="OrthoDB" id="407010at2759"/>
<dbReference type="Proteomes" id="UP000037460">
    <property type="component" value="Unassembled WGS sequence"/>
</dbReference>
<keyword evidence="4 5" id="KW-0408">Iron</keyword>
<keyword evidence="3" id="KW-0560">Oxidoreductase</keyword>
<dbReference type="AlphaFoldDB" id="A0A0M0JC02"/>
<comment type="similarity">
    <text evidence="1">Belongs to the carotenoid oxygenase family.</text>
</comment>
<keyword evidence="2 5" id="KW-0479">Metal-binding</keyword>
<evidence type="ECO:0000256" key="3">
    <source>
        <dbReference type="ARBA" id="ARBA00023002"/>
    </source>
</evidence>
<proteinExistence type="inferred from homology"/>
<dbReference type="PANTHER" id="PTHR10543:SF89">
    <property type="entry name" value="CAROTENOID 9,10(9',10')-CLEAVAGE DIOXYGENASE 1"/>
    <property type="match status" value="1"/>
</dbReference>
<evidence type="ECO:0000313" key="6">
    <source>
        <dbReference type="EMBL" id="KOO23990.1"/>
    </source>
</evidence>
<protein>
    <submittedName>
        <fullName evidence="6">Beta carotene dioxygenase</fullName>
    </submittedName>
</protein>
<dbReference type="GO" id="GO:0046872">
    <property type="term" value="F:metal ion binding"/>
    <property type="evidence" value="ECO:0007669"/>
    <property type="project" value="UniProtKB-KW"/>
</dbReference>
<dbReference type="GO" id="GO:0016121">
    <property type="term" value="P:carotene catabolic process"/>
    <property type="evidence" value="ECO:0007669"/>
    <property type="project" value="TreeGrafter"/>
</dbReference>
<evidence type="ECO:0000256" key="4">
    <source>
        <dbReference type="ARBA" id="ARBA00023004"/>
    </source>
</evidence>
<dbReference type="Pfam" id="PF03055">
    <property type="entry name" value="RPE65"/>
    <property type="match status" value="2"/>
</dbReference>
<name>A0A0M0JC02_9EUKA</name>